<dbReference type="EMBL" id="CP000786">
    <property type="protein sequence ID" value="ABZ97386.1"/>
    <property type="molecule type" value="Genomic_DNA"/>
</dbReference>
<dbReference type="STRING" id="456481.LEPBI_I1276"/>
<accession>B0SP62</accession>
<organism evidence="2 3">
    <name type="scientific">Leptospira biflexa serovar Patoc (strain Patoc 1 / ATCC 23582 / Paris)</name>
    <dbReference type="NCBI Taxonomy" id="456481"/>
    <lineage>
        <taxon>Bacteria</taxon>
        <taxon>Pseudomonadati</taxon>
        <taxon>Spirochaetota</taxon>
        <taxon>Spirochaetia</taxon>
        <taxon>Leptospirales</taxon>
        <taxon>Leptospiraceae</taxon>
        <taxon>Leptospira</taxon>
    </lineage>
</organism>
<feature type="compositionally biased region" description="Polar residues" evidence="1">
    <location>
        <begin position="246"/>
        <end position="260"/>
    </location>
</feature>
<evidence type="ECO:0000256" key="1">
    <source>
        <dbReference type="SAM" id="MobiDB-lite"/>
    </source>
</evidence>
<proteinExistence type="predicted"/>
<dbReference type="KEGG" id="lbi:LEPBI_I1276"/>
<feature type="compositionally biased region" description="Acidic residues" evidence="1">
    <location>
        <begin position="264"/>
        <end position="276"/>
    </location>
</feature>
<reference evidence="2 3" key="1">
    <citation type="journal article" date="2008" name="PLoS ONE">
        <title>Genome sequence of the saprophyte Leptospira biflexa provides insights into the evolution of Leptospira and the pathogenesis of leptospirosis.</title>
        <authorList>
            <person name="Picardeau M."/>
            <person name="Bulach D.M."/>
            <person name="Bouchier C."/>
            <person name="Zuerner R.L."/>
            <person name="Zidane N."/>
            <person name="Wilson P.J."/>
            <person name="Creno S."/>
            <person name="Kuczek E.S."/>
            <person name="Bommezzadri S."/>
            <person name="Davis J.C."/>
            <person name="McGrath A."/>
            <person name="Johnson M.J."/>
            <person name="Boursaux-Eude C."/>
            <person name="Seemann T."/>
            <person name="Rouy Z."/>
            <person name="Coppel R.L."/>
            <person name="Rood J.I."/>
            <person name="Lajus A."/>
            <person name="Davies J.K."/>
            <person name="Medigue C."/>
            <person name="Adler B."/>
        </authorList>
    </citation>
    <scope>NUCLEOTIDE SEQUENCE [LARGE SCALE GENOMIC DNA]</scope>
    <source>
        <strain evidence="3">Patoc 1 / ATCC 23582 / Paris</strain>
    </source>
</reference>
<sequence>MAETSKKVLEKKGQGEYEFTAYGEFLSYFHAHIDIFKRLLKAKKMDPTKVEEVAKQIKSYMTGNIKKTDQFFEHLPQFATLLGVSKEEVSSYLNSNFIDVLTKVQDKLKTQELEKLTNAPAPTYSSITEEIVEGLQVTHPKDYVFAQKGILMVLENPITGEIIEPQGLMAASAKAALAMPAGSDSEKEPVSLTEALAVANAPPTPIVKKQSIIPEKEKSILQEITETFADILTGEQLEIKIGPEVTETSHQEPSANTSTTKSDDEYEIEDLEFDDSSDSKNGNSNPSETADEHDDFSDDLGIEYEEESPPPPPQVNLNLIRLGNFSIKEFMDLVQTITTYQTKADQVGYQNWLRTLSEFDKAVVSLRTQVLKEQKNEVVDWNALFQMMSTKSELKPDVLKGIVKKIKNFQIVKLTLDRMIQEFKKGSPEFMQIVKMAWPHIQKSFYEVPNYGQVQTLLKGILSRVNDESHKKEFMKIFTMALNFIQSKFLV</sequence>
<dbReference type="BioCyc" id="LBIF456481:LEPBI_RS06245-MONOMER"/>
<dbReference type="RefSeq" id="WP_012388267.1">
    <property type="nucleotide sequence ID" value="NC_010602.1"/>
</dbReference>
<dbReference type="HOGENOM" id="CLU_620807_0_0_12"/>
<evidence type="ECO:0000313" key="2">
    <source>
        <dbReference type="EMBL" id="ABZ97386.1"/>
    </source>
</evidence>
<dbReference type="AlphaFoldDB" id="B0SP62"/>
<keyword evidence="3" id="KW-1185">Reference proteome</keyword>
<name>B0SP62_LEPBP</name>
<protein>
    <submittedName>
        <fullName evidence="2">Uncharacterized protein</fullName>
    </submittedName>
</protein>
<dbReference type="OrthoDB" id="341948at2"/>
<evidence type="ECO:0000313" key="3">
    <source>
        <dbReference type="Proteomes" id="UP000001847"/>
    </source>
</evidence>
<dbReference type="Proteomes" id="UP000001847">
    <property type="component" value="Chromosome I"/>
</dbReference>
<feature type="region of interest" description="Disordered" evidence="1">
    <location>
        <begin position="243"/>
        <end position="295"/>
    </location>
</feature>
<gene>
    <name evidence="2" type="ordered locus">LEPBI_I1276</name>
</gene>